<feature type="compositionally biased region" description="Basic and acidic residues" evidence="5">
    <location>
        <begin position="770"/>
        <end position="792"/>
    </location>
</feature>
<dbReference type="InterPro" id="IPR044998">
    <property type="entry name" value="Timeless"/>
</dbReference>
<dbReference type="STRING" id="703135.A0A2A9NH83"/>
<sequence length="1160" mass="131212">MTPEEVIDLTDNEEDADSVQDFDTNSRRSLLFPIVTRVVDALGGVEGGAYRLGDEASSCLKDLKKLWRKDDDDDERTIARIFYETQVLPNDLIPILFCTAGRGLVEDKHAIACADLMTAMTWPIDMAEELKELDDELDKGTDYTQLLRSHLEYKAALLKPGVMQALFGIMLPPLAKAPRERTQRDGQIVNLVLHLIRNLAFIRDLHPSAYASADAAQFAAMQNQLVLTLHETHALRLVLTVAANADGDKLFESWNTLVLEIVYLLVRGVKPEDLTMDQAKQPAATLQKLLATEDRIRRNIAKTASSRHSRFGTTIAVTLNPKKQTPAGTQARADEPSSSSAPSGRSLVMHRQAAVANSAGSLLDIGKKQKGRKGLTVDELTREDNLSIEARKALQQWACDFLEECFNSFVGTLIKDIRSERPKITEKDHLRLLYVTKWFLEFFLAMRSKTTSDKEGKVTGKTETESKWNFGLVAQVTEREWIGWAFKRMRGAVEEKPKLWTELQAGIDCFTQLLLLLDAMASSGFTPTRAEDVDEEDDIDIAEQAIVLQQQLIYNGEILDLALESLRAYRPGTQSLKYLDASIGFCWALIRMVERMNKRSSTGVSALVRQRKVKKRKKKMKKEDEEDEEEDDGNESEIEIRETMFTFEAFEMKLANVEITNTLLTYLARYKEFTSSECMRRVVNLLHRQAVRAKAEGLFFNVSTLELFHTILADKNSFPREQPYKDLINLVNFLLRQFFKAVEKDSFLVVEAFFPKNRGHWKQYSSWEPEIKSSRRNKPDEGDEHNHDENSRGKGRPFSGEVRVKKGYSWSDQLGIAMASLTEAGNEHLVQWTKEILGLVIAQRRRIIDVTDKCAEDASGSEDEELTSEVNRNQPSAEATAKISDYAIPCVNDDQAQAVSKNEHLKLLFRLCKFAIRSDDGDETEWYVPAAVPVADLASTLVVVNQFIVTPFDLEGKKASQLLTKQTRRSRRRRKQSPSPEGEDHVAVEDEVLRKRDKKVKEKQQYKSAQFIEDSDEEYGDMEAFLQKEKVLREKAIAAAAEVGNIERPPGMRATGTKKRRRMIGDEGKGGMKRKRKAAVSDQEDGIASDAQSDITDEVRQKPRPRPKPRPLAKRIQLPPSRDKSPLSQASHSADEAPDVDVGRRNTKRLVLSDDEDDIE</sequence>
<feature type="compositionally biased region" description="Basic residues" evidence="5">
    <location>
        <begin position="966"/>
        <end position="976"/>
    </location>
</feature>
<evidence type="ECO:0000256" key="1">
    <source>
        <dbReference type="ARBA" id="ARBA00004123"/>
    </source>
</evidence>
<dbReference type="GO" id="GO:0006281">
    <property type="term" value="P:DNA repair"/>
    <property type="evidence" value="ECO:0007669"/>
    <property type="project" value="TreeGrafter"/>
</dbReference>
<feature type="compositionally biased region" description="Low complexity" evidence="5">
    <location>
        <begin position="337"/>
        <end position="346"/>
    </location>
</feature>
<dbReference type="InterPro" id="IPR006906">
    <property type="entry name" value="Timeless_N"/>
</dbReference>
<gene>
    <name evidence="7" type="ORF">AMATHDRAFT_151707</name>
</gene>
<comment type="subcellular location">
    <subcellularLocation>
        <location evidence="1">Nucleus</location>
    </subcellularLocation>
</comment>
<proteinExistence type="predicted"/>
<keyword evidence="2" id="KW-0236">DNA replication inhibitor</keyword>
<keyword evidence="3" id="KW-0539">Nucleus</keyword>
<dbReference type="PANTHER" id="PTHR22940">
    <property type="entry name" value="TIMEOUT/TIMELESS-2"/>
    <property type="match status" value="1"/>
</dbReference>
<evidence type="ECO:0000313" key="7">
    <source>
        <dbReference type="EMBL" id="PFH47597.1"/>
    </source>
</evidence>
<organism evidence="7 8">
    <name type="scientific">Amanita thiersii Skay4041</name>
    <dbReference type="NCBI Taxonomy" id="703135"/>
    <lineage>
        <taxon>Eukaryota</taxon>
        <taxon>Fungi</taxon>
        <taxon>Dikarya</taxon>
        <taxon>Basidiomycota</taxon>
        <taxon>Agaricomycotina</taxon>
        <taxon>Agaricomycetes</taxon>
        <taxon>Agaricomycetidae</taxon>
        <taxon>Agaricales</taxon>
        <taxon>Pluteineae</taxon>
        <taxon>Amanitaceae</taxon>
        <taxon>Amanita</taxon>
    </lineage>
</organism>
<feature type="compositionally biased region" description="Basic residues" evidence="5">
    <location>
        <begin position="1102"/>
        <end position="1113"/>
    </location>
</feature>
<feature type="region of interest" description="Disordered" evidence="5">
    <location>
        <begin position="962"/>
        <end position="988"/>
    </location>
</feature>
<feature type="domain" description="Timeless N-terminal" evidence="6">
    <location>
        <begin position="50"/>
        <end position="317"/>
    </location>
</feature>
<evidence type="ECO:0000313" key="8">
    <source>
        <dbReference type="Proteomes" id="UP000242287"/>
    </source>
</evidence>
<keyword evidence="8" id="KW-1185">Reference proteome</keyword>
<evidence type="ECO:0000259" key="6">
    <source>
        <dbReference type="Pfam" id="PF04821"/>
    </source>
</evidence>
<keyword evidence="4" id="KW-0131">Cell cycle</keyword>
<feature type="compositionally biased region" description="Acidic residues" evidence="5">
    <location>
        <begin position="624"/>
        <end position="636"/>
    </location>
</feature>
<dbReference type="EMBL" id="KZ302102">
    <property type="protein sequence ID" value="PFH47597.1"/>
    <property type="molecule type" value="Genomic_DNA"/>
</dbReference>
<feature type="region of interest" description="Disordered" evidence="5">
    <location>
        <begin position="770"/>
        <end position="800"/>
    </location>
</feature>
<dbReference type="GO" id="GO:0043111">
    <property type="term" value="P:replication fork arrest"/>
    <property type="evidence" value="ECO:0007669"/>
    <property type="project" value="TreeGrafter"/>
</dbReference>
<dbReference type="AlphaFoldDB" id="A0A2A9NH83"/>
<dbReference type="OrthoDB" id="310853at2759"/>
<evidence type="ECO:0000256" key="4">
    <source>
        <dbReference type="ARBA" id="ARBA00023306"/>
    </source>
</evidence>
<evidence type="ECO:0000256" key="2">
    <source>
        <dbReference type="ARBA" id="ARBA00022880"/>
    </source>
</evidence>
<feature type="region of interest" description="Disordered" evidence="5">
    <location>
        <begin position="617"/>
        <end position="636"/>
    </location>
</feature>
<reference evidence="7 8" key="1">
    <citation type="submission" date="2014-02" db="EMBL/GenBank/DDBJ databases">
        <title>Transposable element dynamics among asymbiotic and ectomycorrhizal Amanita fungi.</title>
        <authorList>
            <consortium name="DOE Joint Genome Institute"/>
            <person name="Hess J."/>
            <person name="Skrede I."/>
            <person name="Wolfe B."/>
            <person name="LaButti K."/>
            <person name="Ohm R.A."/>
            <person name="Grigoriev I.V."/>
            <person name="Pringle A."/>
        </authorList>
    </citation>
    <scope>NUCLEOTIDE SEQUENCE [LARGE SCALE GENOMIC DNA]</scope>
    <source>
        <strain evidence="7 8">SKay4041</strain>
    </source>
</reference>
<feature type="region of interest" description="Disordered" evidence="5">
    <location>
        <begin position="320"/>
        <end position="347"/>
    </location>
</feature>
<evidence type="ECO:0000256" key="3">
    <source>
        <dbReference type="ARBA" id="ARBA00023242"/>
    </source>
</evidence>
<dbReference type="GO" id="GO:0003677">
    <property type="term" value="F:DNA binding"/>
    <property type="evidence" value="ECO:0007669"/>
    <property type="project" value="TreeGrafter"/>
</dbReference>
<feature type="region of interest" description="Disordered" evidence="5">
    <location>
        <begin position="1043"/>
        <end position="1160"/>
    </location>
</feature>
<dbReference type="Proteomes" id="UP000242287">
    <property type="component" value="Unassembled WGS sequence"/>
</dbReference>
<dbReference type="GO" id="GO:0031298">
    <property type="term" value="C:replication fork protection complex"/>
    <property type="evidence" value="ECO:0007669"/>
    <property type="project" value="TreeGrafter"/>
</dbReference>
<protein>
    <recommendedName>
        <fullName evidence="6">Timeless N-terminal domain-containing protein</fullName>
    </recommendedName>
</protein>
<dbReference type="Pfam" id="PF04821">
    <property type="entry name" value="TIMELESS"/>
    <property type="match status" value="1"/>
</dbReference>
<name>A0A2A9NH83_9AGAR</name>
<evidence type="ECO:0000256" key="5">
    <source>
        <dbReference type="SAM" id="MobiDB-lite"/>
    </source>
</evidence>
<accession>A0A2A9NH83</accession>
<dbReference type="PANTHER" id="PTHR22940:SF4">
    <property type="entry name" value="PROTEIN TIMELESS HOMOLOG"/>
    <property type="match status" value="1"/>
</dbReference>
<dbReference type="GO" id="GO:0000076">
    <property type="term" value="P:DNA replication checkpoint signaling"/>
    <property type="evidence" value="ECO:0007669"/>
    <property type="project" value="TreeGrafter"/>
</dbReference>